<organism evidence="5 6">
    <name type="scientific">Rhizoctonia solani</name>
    <dbReference type="NCBI Taxonomy" id="456999"/>
    <lineage>
        <taxon>Eukaryota</taxon>
        <taxon>Fungi</taxon>
        <taxon>Dikarya</taxon>
        <taxon>Basidiomycota</taxon>
        <taxon>Agaricomycotina</taxon>
        <taxon>Agaricomycetes</taxon>
        <taxon>Cantharellales</taxon>
        <taxon>Ceratobasidiaceae</taxon>
        <taxon>Rhizoctonia</taxon>
    </lineage>
</organism>
<feature type="domain" description="EML-like second beta-propeller" evidence="4">
    <location>
        <begin position="115"/>
        <end position="281"/>
    </location>
</feature>
<dbReference type="PROSITE" id="PS50294">
    <property type="entry name" value="WD_REPEATS_REGION"/>
    <property type="match status" value="5"/>
</dbReference>
<feature type="repeat" description="WD" evidence="3">
    <location>
        <begin position="197"/>
        <end position="238"/>
    </location>
</feature>
<dbReference type="PANTHER" id="PTHR19879:SF9">
    <property type="entry name" value="TRANSCRIPTION INITIATION FACTOR TFIID SUBUNIT 5"/>
    <property type="match status" value="1"/>
</dbReference>
<gene>
    <name evidence="5" type="ORF">RHS01_11115</name>
</gene>
<dbReference type="InterPro" id="IPR015943">
    <property type="entry name" value="WD40/YVTN_repeat-like_dom_sf"/>
</dbReference>
<dbReference type="EMBL" id="JACYCF010000051">
    <property type="protein sequence ID" value="KAF8748017.1"/>
    <property type="molecule type" value="Genomic_DNA"/>
</dbReference>
<reference evidence="5" key="1">
    <citation type="submission" date="2020-09" db="EMBL/GenBank/DDBJ databases">
        <title>Comparative genome analyses of four rice-infecting Rhizoctonia solani isolates reveal extensive enrichment of homogalacturonan modification genes.</title>
        <authorList>
            <person name="Lee D.-Y."/>
            <person name="Jeon J."/>
            <person name="Kim K.-T."/>
            <person name="Cheong K."/>
            <person name="Song H."/>
            <person name="Choi G."/>
            <person name="Ko J."/>
            <person name="Opiyo S.O."/>
            <person name="Zuo S."/>
            <person name="Madhav S."/>
            <person name="Lee Y.-H."/>
            <person name="Wang G.-L."/>
        </authorList>
    </citation>
    <scope>NUCLEOTIDE SEQUENCE</scope>
    <source>
        <strain evidence="5">AG1-IA B2</strain>
    </source>
</reference>
<accession>A0A8H7I3I9</accession>
<evidence type="ECO:0000256" key="3">
    <source>
        <dbReference type="PROSITE-ProRule" id="PRU00221"/>
    </source>
</evidence>
<dbReference type="CDD" id="cd00200">
    <property type="entry name" value="WD40"/>
    <property type="match status" value="1"/>
</dbReference>
<dbReference type="AlphaFoldDB" id="A0A8H7I3I9"/>
<proteinExistence type="predicted"/>
<evidence type="ECO:0000256" key="2">
    <source>
        <dbReference type="ARBA" id="ARBA00022737"/>
    </source>
</evidence>
<feature type="repeat" description="WD" evidence="3">
    <location>
        <begin position="152"/>
        <end position="184"/>
    </location>
</feature>
<dbReference type="PROSITE" id="PS00678">
    <property type="entry name" value="WD_REPEATS_1"/>
    <property type="match status" value="2"/>
</dbReference>
<dbReference type="InterPro" id="IPR036322">
    <property type="entry name" value="WD40_repeat_dom_sf"/>
</dbReference>
<keyword evidence="2" id="KW-0677">Repeat</keyword>
<keyword evidence="1 3" id="KW-0853">WD repeat</keyword>
<dbReference type="InterPro" id="IPR055442">
    <property type="entry name" value="Beta-prop_EML-like_2nd"/>
</dbReference>
<dbReference type="Proteomes" id="UP000614334">
    <property type="component" value="Unassembled WGS sequence"/>
</dbReference>
<feature type="repeat" description="WD" evidence="3">
    <location>
        <begin position="240"/>
        <end position="273"/>
    </location>
</feature>
<dbReference type="Pfam" id="PF00400">
    <property type="entry name" value="WD40"/>
    <property type="match status" value="1"/>
</dbReference>
<dbReference type="PROSITE" id="PS50082">
    <property type="entry name" value="WD_REPEATS_2"/>
    <property type="match status" value="5"/>
</dbReference>
<sequence>MLIWDRQNVEYTLLGIISDLTVERTNQGYLLVAISPDGSRIAVAGGDKAIYMFNTHDGTAALQPLVAHTGEISSVAFSLNGRYLASGGDDNGICLWDATSGKLLSGPVAGHENCIWSVSFSPDSRCIVSASSDKTIRTWDVDDETLAPTALVGTHDDKVNSAVFSPDGRHIVSGCDDKKIWMWNSQMLSLVFDPFGWQQHEGPIRSVTFSPDGRLIASGSGDGTICIFGSHSGELVLGPLKGHQHSVKSVVFSPDGDYIVSGSEDQSVRVWRVGDGAPACEALEGIKIKSSRWHAPGRGVGSDLSLSAFSTSDERQLHYAIAGGLTINSDGWARNHNSQLLFWVPSDLLNLFPRPETAYTIGPEGTLRADYSKRLLLGDEWHRCFAG</sequence>
<dbReference type="Gene3D" id="2.130.10.10">
    <property type="entry name" value="YVTN repeat-like/Quinoprotein amine dehydrogenase"/>
    <property type="match status" value="2"/>
</dbReference>
<feature type="repeat" description="WD" evidence="3">
    <location>
        <begin position="108"/>
        <end position="149"/>
    </location>
</feature>
<evidence type="ECO:0000313" key="6">
    <source>
        <dbReference type="Proteomes" id="UP000614334"/>
    </source>
</evidence>
<evidence type="ECO:0000256" key="1">
    <source>
        <dbReference type="ARBA" id="ARBA00022574"/>
    </source>
</evidence>
<dbReference type="InterPro" id="IPR020472">
    <property type="entry name" value="WD40_PAC1"/>
</dbReference>
<dbReference type="PRINTS" id="PR00320">
    <property type="entry name" value="GPROTEINBRPT"/>
</dbReference>
<comment type="caution">
    <text evidence="5">The sequence shown here is derived from an EMBL/GenBank/DDBJ whole genome shotgun (WGS) entry which is preliminary data.</text>
</comment>
<dbReference type="InterPro" id="IPR019775">
    <property type="entry name" value="WD40_repeat_CS"/>
</dbReference>
<dbReference type="Pfam" id="PF23414">
    <property type="entry name" value="Beta-prop_EML_2"/>
    <property type="match status" value="1"/>
</dbReference>
<name>A0A8H7I3I9_9AGAM</name>
<dbReference type="InterPro" id="IPR001680">
    <property type="entry name" value="WD40_rpt"/>
</dbReference>
<dbReference type="SMART" id="SM00320">
    <property type="entry name" value="WD40"/>
    <property type="match status" value="6"/>
</dbReference>
<protein>
    <recommendedName>
        <fullName evidence="4">EML-like second beta-propeller domain-containing protein</fullName>
    </recommendedName>
</protein>
<evidence type="ECO:0000259" key="4">
    <source>
        <dbReference type="Pfam" id="PF23414"/>
    </source>
</evidence>
<feature type="repeat" description="WD" evidence="3">
    <location>
        <begin position="65"/>
        <end position="106"/>
    </location>
</feature>
<evidence type="ECO:0000313" key="5">
    <source>
        <dbReference type="EMBL" id="KAF8748017.1"/>
    </source>
</evidence>
<dbReference type="PANTHER" id="PTHR19879">
    <property type="entry name" value="TRANSCRIPTION INITIATION FACTOR TFIID"/>
    <property type="match status" value="1"/>
</dbReference>
<dbReference type="SUPFAM" id="SSF50978">
    <property type="entry name" value="WD40 repeat-like"/>
    <property type="match status" value="1"/>
</dbReference>